<evidence type="ECO:0000256" key="1">
    <source>
        <dbReference type="SAM" id="MobiDB-lite"/>
    </source>
</evidence>
<proteinExistence type="predicted"/>
<keyword evidence="3" id="KW-1185">Reference proteome</keyword>
<gene>
    <name evidence="2" type="ORF">TSUD_140010</name>
</gene>
<dbReference type="Proteomes" id="UP000242715">
    <property type="component" value="Unassembled WGS sequence"/>
</dbReference>
<feature type="compositionally biased region" description="Polar residues" evidence="1">
    <location>
        <begin position="19"/>
        <end position="33"/>
    </location>
</feature>
<protein>
    <submittedName>
        <fullName evidence="2">Uncharacterized protein</fullName>
    </submittedName>
</protein>
<reference evidence="3" key="1">
    <citation type="journal article" date="2017" name="Front. Plant Sci.">
        <title>Climate Clever Clovers: New Paradigm to Reduce the Environmental Footprint of Ruminants by Breeding Low Methanogenic Forages Utilizing Haplotype Variation.</title>
        <authorList>
            <person name="Kaur P."/>
            <person name="Appels R."/>
            <person name="Bayer P.E."/>
            <person name="Keeble-Gagnere G."/>
            <person name="Wang J."/>
            <person name="Hirakawa H."/>
            <person name="Shirasawa K."/>
            <person name="Vercoe P."/>
            <person name="Stefanova K."/>
            <person name="Durmic Z."/>
            <person name="Nichols P."/>
            <person name="Revell C."/>
            <person name="Isobe S.N."/>
            <person name="Edwards D."/>
            <person name="Erskine W."/>
        </authorList>
    </citation>
    <scope>NUCLEOTIDE SEQUENCE [LARGE SCALE GENOMIC DNA]</scope>
    <source>
        <strain evidence="3">cv. Daliak</strain>
    </source>
</reference>
<evidence type="ECO:0000313" key="3">
    <source>
        <dbReference type="Proteomes" id="UP000242715"/>
    </source>
</evidence>
<feature type="region of interest" description="Disordered" evidence="1">
    <location>
        <begin position="62"/>
        <end position="103"/>
    </location>
</feature>
<dbReference type="EMBL" id="DF974589">
    <property type="protein sequence ID" value="GAU49584.1"/>
    <property type="molecule type" value="Genomic_DNA"/>
</dbReference>
<sequence>MEDKQIQQETVVPLPQPNPTTYQSKQNDGSLTDSPLPICLVPVPLSVLPLWVDLNDNGVSSSTEIFPLSLKPQSLPPSDDHSGHSSPYAGKSSGGSGDSITGV</sequence>
<feature type="region of interest" description="Disordered" evidence="1">
    <location>
        <begin position="1"/>
        <end position="34"/>
    </location>
</feature>
<feature type="compositionally biased region" description="Low complexity" evidence="1">
    <location>
        <begin position="67"/>
        <end position="77"/>
    </location>
</feature>
<dbReference type="AlphaFoldDB" id="A0A2Z6NZQ0"/>
<organism evidence="2 3">
    <name type="scientific">Trifolium subterraneum</name>
    <name type="common">Subterranean clover</name>
    <dbReference type="NCBI Taxonomy" id="3900"/>
    <lineage>
        <taxon>Eukaryota</taxon>
        <taxon>Viridiplantae</taxon>
        <taxon>Streptophyta</taxon>
        <taxon>Embryophyta</taxon>
        <taxon>Tracheophyta</taxon>
        <taxon>Spermatophyta</taxon>
        <taxon>Magnoliopsida</taxon>
        <taxon>eudicotyledons</taxon>
        <taxon>Gunneridae</taxon>
        <taxon>Pentapetalae</taxon>
        <taxon>rosids</taxon>
        <taxon>fabids</taxon>
        <taxon>Fabales</taxon>
        <taxon>Fabaceae</taxon>
        <taxon>Papilionoideae</taxon>
        <taxon>50 kb inversion clade</taxon>
        <taxon>NPAAA clade</taxon>
        <taxon>Hologalegina</taxon>
        <taxon>IRL clade</taxon>
        <taxon>Trifolieae</taxon>
        <taxon>Trifolium</taxon>
    </lineage>
</organism>
<name>A0A2Z6NZQ0_TRISU</name>
<evidence type="ECO:0000313" key="2">
    <source>
        <dbReference type="EMBL" id="GAU49584.1"/>
    </source>
</evidence>
<accession>A0A2Z6NZQ0</accession>